<evidence type="ECO:0000313" key="1">
    <source>
        <dbReference type="EMBL" id="CAK7274587.1"/>
    </source>
</evidence>
<dbReference type="Proteomes" id="UP001642502">
    <property type="component" value="Unassembled WGS sequence"/>
</dbReference>
<comment type="caution">
    <text evidence="1">The sequence shown here is derived from an EMBL/GenBank/DDBJ whole genome shotgun (WGS) entry which is preliminary data.</text>
</comment>
<protein>
    <recommendedName>
        <fullName evidence="3">F-box domain-containing protein</fullName>
    </recommendedName>
</protein>
<gene>
    <name evidence="1" type="ORF">SEPCBS119000_006249</name>
</gene>
<accession>A0ABP0E557</accession>
<reference evidence="1 2" key="1">
    <citation type="submission" date="2024-01" db="EMBL/GenBank/DDBJ databases">
        <authorList>
            <person name="Allen C."/>
            <person name="Tagirdzhanova G."/>
        </authorList>
    </citation>
    <scope>NUCLEOTIDE SEQUENCE [LARGE SCALE GENOMIC DNA]</scope>
    <source>
        <strain evidence="1 2">CBS 119000</strain>
    </source>
</reference>
<evidence type="ECO:0000313" key="2">
    <source>
        <dbReference type="Proteomes" id="UP001642502"/>
    </source>
</evidence>
<sequence length="510" mass="57540">MVIAHADPSLAMGQDYLSRLPVELLVRIARDLRKPFLCAFRQCGRTLERALYHYFVEECFRSKQFMLSEYSLQTLLDMARHPVLSQTLRHVSIGLEEIRVAKKKYTSDEKRAELLVTAVVEQKALMANGLAVQLMAAAFSLLPNLETVQLCDRGSHTPFGEEPRNAMISQGLRQQLGLDSLRRSVNPKFSSRAFALVVTALAQSTARPPNLEVLLRKKLNGLHYFAFDLTPAPRLGLHGSASVGGDGNGKVSALPVLAGLRRLHLKLRFSFNSSGFPHNDIYDGSYTHPASVESLPLRAWLAHCPKLEWLRLELESEADVYNDIFLEKLGDPLPAFYPLPPESVASRDIPLPFASHLRRLDLGTAGCDENVLLHLLLSLPVLEHLSLWRFSMVSDKSSPEGTWEVLFDVLAVNSPGQQLKRLTLKRLYVMTRPDETTLHMRVTHDVRLNNQYDVDLTVEAGESMASWLQNVWIDYSQSYNWDDSDSDTGSEWNSRYVVQYGSDDEHEELD</sequence>
<name>A0ABP0E557_9PEZI</name>
<evidence type="ECO:0008006" key="3">
    <source>
        <dbReference type="Google" id="ProtNLM"/>
    </source>
</evidence>
<dbReference type="InterPro" id="IPR032675">
    <property type="entry name" value="LRR_dom_sf"/>
</dbReference>
<dbReference type="EMBL" id="CAWUON010000149">
    <property type="protein sequence ID" value="CAK7274587.1"/>
    <property type="molecule type" value="Genomic_DNA"/>
</dbReference>
<dbReference type="Gene3D" id="3.80.10.10">
    <property type="entry name" value="Ribonuclease Inhibitor"/>
    <property type="match status" value="1"/>
</dbReference>
<proteinExistence type="predicted"/>
<organism evidence="1 2">
    <name type="scientific">Sporothrix epigloea</name>
    <dbReference type="NCBI Taxonomy" id="1892477"/>
    <lineage>
        <taxon>Eukaryota</taxon>
        <taxon>Fungi</taxon>
        <taxon>Dikarya</taxon>
        <taxon>Ascomycota</taxon>
        <taxon>Pezizomycotina</taxon>
        <taxon>Sordariomycetes</taxon>
        <taxon>Sordariomycetidae</taxon>
        <taxon>Ophiostomatales</taxon>
        <taxon>Ophiostomataceae</taxon>
        <taxon>Sporothrix</taxon>
    </lineage>
</organism>
<keyword evidence="2" id="KW-1185">Reference proteome</keyword>